<proteinExistence type="predicted"/>
<name>A0AAD2EG16_9LAMI</name>
<keyword evidence="3" id="KW-1185">Reference proteome</keyword>
<organism evidence="2 3">
    <name type="scientific">Fraxinus pennsylvanica</name>
    <dbReference type="NCBI Taxonomy" id="56036"/>
    <lineage>
        <taxon>Eukaryota</taxon>
        <taxon>Viridiplantae</taxon>
        <taxon>Streptophyta</taxon>
        <taxon>Embryophyta</taxon>
        <taxon>Tracheophyta</taxon>
        <taxon>Spermatophyta</taxon>
        <taxon>Magnoliopsida</taxon>
        <taxon>eudicotyledons</taxon>
        <taxon>Gunneridae</taxon>
        <taxon>Pentapetalae</taxon>
        <taxon>asterids</taxon>
        <taxon>lamiids</taxon>
        <taxon>Lamiales</taxon>
        <taxon>Oleaceae</taxon>
        <taxon>Oleeae</taxon>
        <taxon>Fraxinus</taxon>
    </lineage>
</organism>
<evidence type="ECO:0000313" key="2">
    <source>
        <dbReference type="EMBL" id="CAI9786670.1"/>
    </source>
</evidence>
<feature type="region of interest" description="Disordered" evidence="1">
    <location>
        <begin position="68"/>
        <end position="98"/>
    </location>
</feature>
<feature type="region of interest" description="Disordered" evidence="1">
    <location>
        <begin position="1"/>
        <end position="48"/>
    </location>
</feature>
<evidence type="ECO:0000256" key="1">
    <source>
        <dbReference type="SAM" id="MobiDB-lite"/>
    </source>
</evidence>
<dbReference type="PANTHER" id="PTHR33696:SF1">
    <property type="entry name" value="T22J18.15"/>
    <property type="match status" value="1"/>
</dbReference>
<dbReference type="AlphaFoldDB" id="A0AAD2EG16"/>
<dbReference type="Proteomes" id="UP000834106">
    <property type="component" value="Chromosome 22"/>
</dbReference>
<evidence type="ECO:0000313" key="3">
    <source>
        <dbReference type="Proteomes" id="UP000834106"/>
    </source>
</evidence>
<reference evidence="2" key="1">
    <citation type="submission" date="2023-05" db="EMBL/GenBank/DDBJ databases">
        <authorList>
            <person name="Huff M."/>
        </authorList>
    </citation>
    <scope>NUCLEOTIDE SEQUENCE</scope>
</reference>
<dbReference type="PANTHER" id="PTHR33696">
    <property type="entry name" value="T22J18.15-RELATED"/>
    <property type="match status" value="1"/>
</dbReference>
<accession>A0AAD2EG16</accession>
<dbReference type="EMBL" id="OU503057">
    <property type="protein sequence ID" value="CAI9786670.1"/>
    <property type="molecule type" value="Genomic_DNA"/>
</dbReference>
<gene>
    <name evidence="2" type="ORF">FPE_LOCUS34100</name>
</gene>
<protein>
    <submittedName>
        <fullName evidence="2">Uncharacterized protein</fullName>
    </submittedName>
</protein>
<dbReference type="InterPro" id="IPR007789">
    <property type="entry name" value="DUF688"/>
</dbReference>
<dbReference type="Pfam" id="PF05097">
    <property type="entry name" value="DUF688"/>
    <property type="match status" value="1"/>
</dbReference>
<feature type="compositionally biased region" description="Polar residues" evidence="1">
    <location>
        <begin position="1"/>
        <end position="11"/>
    </location>
</feature>
<sequence>MASTPTHSNGHAQVPPHETHTPYSSTELFRPVVARRSPSFSTSPPPPPHLSCDSLKFLGVPFSWEKHPGIPKQQSSKNEKSSRNFLPLPPPAKSNPSKKHIQEEISPNKMDPFFAAFLECSKNDDDGNIWKGSKITRSLSARFGFINMYTSCKRSCAVSESAVYLPRSSSHYLVARRSS</sequence>